<evidence type="ECO:0000256" key="1">
    <source>
        <dbReference type="SAM" id="Phobius"/>
    </source>
</evidence>
<feature type="transmembrane region" description="Helical" evidence="1">
    <location>
        <begin position="20"/>
        <end position="36"/>
    </location>
</feature>
<protein>
    <submittedName>
        <fullName evidence="2">Uncharacterized protein</fullName>
    </submittedName>
</protein>
<name>X1THA9_9ZZZZ</name>
<reference evidence="2" key="1">
    <citation type="journal article" date="2014" name="Front. Microbiol.">
        <title>High frequency of phylogenetically diverse reductive dehalogenase-homologous genes in deep subseafloor sedimentary metagenomes.</title>
        <authorList>
            <person name="Kawai M."/>
            <person name="Futagami T."/>
            <person name="Toyoda A."/>
            <person name="Takaki Y."/>
            <person name="Nishi S."/>
            <person name="Hori S."/>
            <person name="Arai W."/>
            <person name="Tsubouchi T."/>
            <person name="Morono Y."/>
            <person name="Uchiyama I."/>
            <person name="Ito T."/>
            <person name="Fujiyama A."/>
            <person name="Inagaki F."/>
            <person name="Takami H."/>
        </authorList>
    </citation>
    <scope>NUCLEOTIDE SEQUENCE</scope>
    <source>
        <strain evidence="2">Expedition CK06-06</strain>
    </source>
</reference>
<feature type="non-terminal residue" evidence="2">
    <location>
        <position position="1"/>
    </location>
</feature>
<sequence length="49" mass="5726">NPPVRGSTPCAATVQGSFDIFFILILPFYFYVISVYKTSKIEKYWMKEE</sequence>
<organism evidence="2">
    <name type="scientific">marine sediment metagenome</name>
    <dbReference type="NCBI Taxonomy" id="412755"/>
    <lineage>
        <taxon>unclassified sequences</taxon>
        <taxon>metagenomes</taxon>
        <taxon>ecological metagenomes</taxon>
    </lineage>
</organism>
<comment type="caution">
    <text evidence="2">The sequence shown here is derived from an EMBL/GenBank/DDBJ whole genome shotgun (WGS) entry which is preliminary data.</text>
</comment>
<evidence type="ECO:0000313" key="2">
    <source>
        <dbReference type="EMBL" id="GAI90751.1"/>
    </source>
</evidence>
<gene>
    <name evidence="2" type="ORF">S12H4_32476</name>
</gene>
<accession>X1THA9</accession>
<dbReference type="AlphaFoldDB" id="X1THA9"/>
<keyword evidence="1" id="KW-0472">Membrane</keyword>
<proteinExistence type="predicted"/>
<dbReference type="EMBL" id="BARW01019048">
    <property type="protein sequence ID" value="GAI90751.1"/>
    <property type="molecule type" value="Genomic_DNA"/>
</dbReference>
<keyword evidence="1" id="KW-1133">Transmembrane helix</keyword>
<keyword evidence="1" id="KW-0812">Transmembrane</keyword>